<gene>
    <name evidence="2" type="ORF">Tcan_04966</name>
</gene>
<evidence type="ECO:0000313" key="3">
    <source>
        <dbReference type="Proteomes" id="UP000031036"/>
    </source>
</evidence>
<proteinExistence type="predicted"/>
<dbReference type="Proteomes" id="UP000031036">
    <property type="component" value="Unassembled WGS sequence"/>
</dbReference>
<feature type="region of interest" description="Disordered" evidence="1">
    <location>
        <begin position="1"/>
        <end position="71"/>
    </location>
</feature>
<sequence length="98" mass="11314">MERYASRRPVGRQGGGAFHHYEDFRASRFGNTRSDSNSVDVDNGMKKFGRGGDKRTRVWVNREKGESETESGLYWTRGTHVKRYSQQRKTIEHYGGQA</sequence>
<name>A0A0B2VF96_TOXCA</name>
<evidence type="ECO:0000256" key="1">
    <source>
        <dbReference type="SAM" id="MobiDB-lite"/>
    </source>
</evidence>
<reference evidence="2 3" key="1">
    <citation type="submission" date="2014-11" db="EMBL/GenBank/DDBJ databases">
        <title>Genetic blueprint of the zoonotic pathogen Toxocara canis.</title>
        <authorList>
            <person name="Zhu X.-Q."/>
            <person name="Korhonen P.K."/>
            <person name="Cai H."/>
            <person name="Young N.D."/>
            <person name="Nejsum P."/>
            <person name="von Samson-Himmelstjerna G."/>
            <person name="Boag P.R."/>
            <person name="Tan P."/>
            <person name="Li Q."/>
            <person name="Min J."/>
            <person name="Yang Y."/>
            <person name="Wang X."/>
            <person name="Fang X."/>
            <person name="Hall R.S."/>
            <person name="Hofmann A."/>
            <person name="Sternberg P.W."/>
            <person name="Jex A.R."/>
            <person name="Gasser R.B."/>
        </authorList>
    </citation>
    <scope>NUCLEOTIDE SEQUENCE [LARGE SCALE GENOMIC DNA]</scope>
    <source>
        <strain evidence="2">PN_DK_2014</strain>
    </source>
</reference>
<comment type="caution">
    <text evidence="2">The sequence shown here is derived from an EMBL/GenBank/DDBJ whole genome shotgun (WGS) entry which is preliminary data.</text>
</comment>
<feature type="compositionally biased region" description="Basic and acidic residues" evidence="1">
    <location>
        <begin position="50"/>
        <end position="67"/>
    </location>
</feature>
<organism evidence="2 3">
    <name type="scientific">Toxocara canis</name>
    <name type="common">Canine roundworm</name>
    <dbReference type="NCBI Taxonomy" id="6265"/>
    <lineage>
        <taxon>Eukaryota</taxon>
        <taxon>Metazoa</taxon>
        <taxon>Ecdysozoa</taxon>
        <taxon>Nematoda</taxon>
        <taxon>Chromadorea</taxon>
        <taxon>Rhabditida</taxon>
        <taxon>Spirurina</taxon>
        <taxon>Ascaridomorpha</taxon>
        <taxon>Ascaridoidea</taxon>
        <taxon>Toxocaridae</taxon>
        <taxon>Toxocara</taxon>
    </lineage>
</organism>
<protein>
    <submittedName>
        <fullName evidence="2">Uncharacterized protein</fullName>
    </submittedName>
</protein>
<accession>A0A0B2VF96</accession>
<keyword evidence="3" id="KW-1185">Reference proteome</keyword>
<dbReference type="AlphaFoldDB" id="A0A0B2VF96"/>
<feature type="compositionally biased region" description="Polar residues" evidence="1">
    <location>
        <begin position="29"/>
        <end position="40"/>
    </location>
</feature>
<dbReference type="EMBL" id="JPKZ01001396">
    <property type="protein sequence ID" value="KHN82196.1"/>
    <property type="molecule type" value="Genomic_DNA"/>
</dbReference>
<evidence type="ECO:0000313" key="2">
    <source>
        <dbReference type="EMBL" id="KHN82196.1"/>
    </source>
</evidence>